<accession>A0A5E4FZQ7</accession>
<dbReference type="Proteomes" id="UP000327085">
    <property type="component" value="Chromosome 7"/>
</dbReference>
<dbReference type="EMBL" id="CABIKO010000266">
    <property type="protein sequence ID" value="VVA32894.1"/>
    <property type="molecule type" value="Genomic_DNA"/>
</dbReference>
<organism evidence="2 3">
    <name type="scientific">Prunus dulcis</name>
    <name type="common">Almond</name>
    <name type="synonym">Amygdalus dulcis</name>
    <dbReference type="NCBI Taxonomy" id="3755"/>
    <lineage>
        <taxon>Eukaryota</taxon>
        <taxon>Viridiplantae</taxon>
        <taxon>Streptophyta</taxon>
        <taxon>Embryophyta</taxon>
        <taxon>Tracheophyta</taxon>
        <taxon>Spermatophyta</taxon>
        <taxon>Magnoliopsida</taxon>
        <taxon>eudicotyledons</taxon>
        <taxon>Gunneridae</taxon>
        <taxon>Pentapetalae</taxon>
        <taxon>rosids</taxon>
        <taxon>fabids</taxon>
        <taxon>Rosales</taxon>
        <taxon>Rosaceae</taxon>
        <taxon>Amygdaloideae</taxon>
        <taxon>Amygdaleae</taxon>
        <taxon>Prunus</taxon>
    </lineage>
</organism>
<dbReference type="AlphaFoldDB" id="A0A5E4FZQ7"/>
<evidence type="ECO:0000313" key="3">
    <source>
        <dbReference type="Proteomes" id="UP000327085"/>
    </source>
</evidence>
<feature type="non-terminal residue" evidence="2">
    <location>
        <position position="67"/>
    </location>
</feature>
<gene>
    <name evidence="2" type="ORF">ALMOND_2B028899</name>
</gene>
<feature type="region of interest" description="Disordered" evidence="1">
    <location>
        <begin position="1"/>
        <end position="21"/>
    </location>
</feature>
<dbReference type="InParanoid" id="A0A5E4FZQ7"/>
<sequence>NWTFHGEPWQATTNASRNVEEDDDHSRYNFVSEEIEMDDNDLGDFGSYPYEFANVIGDGDQPLYPSC</sequence>
<evidence type="ECO:0000313" key="2">
    <source>
        <dbReference type="EMBL" id="VVA32894.1"/>
    </source>
</evidence>
<proteinExistence type="predicted"/>
<evidence type="ECO:0000256" key="1">
    <source>
        <dbReference type="SAM" id="MobiDB-lite"/>
    </source>
</evidence>
<feature type="non-terminal residue" evidence="2">
    <location>
        <position position="1"/>
    </location>
</feature>
<protein>
    <submittedName>
        <fullName evidence="2">Uncharacterized protein</fullName>
    </submittedName>
</protein>
<reference evidence="3" key="1">
    <citation type="journal article" date="2020" name="Plant J.">
        <title>Transposons played a major role in the diversification between the closely related almond and peach genomes: results from the almond genome sequence.</title>
        <authorList>
            <person name="Alioto T."/>
            <person name="Alexiou K.G."/>
            <person name="Bardil A."/>
            <person name="Barteri F."/>
            <person name="Castanera R."/>
            <person name="Cruz F."/>
            <person name="Dhingra A."/>
            <person name="Duval H."/>
            <person name="Fernandez I Marti A."/>
            <person name="Frias L."/>
            <person name="Galan B."/>
            <person name="Garcia J.L."/>
            <person name="Howad W."/>
            <person name="Gomez-Garrido J."/>
            <person name="Gut M."/>
            <person name="Julca I."/>
            <person name="Morata J."/>
            <person name="Puigdomenech P."/>
            <person name="Ribeca P."/>
            <person name="Rubio Cabetas M.J."/>
            <person name="Vlasova A."/>
            <person name="Wirthensohn M."/>
            <person name="Garcia-Mas J."/>
            <person name="Gabaldon T."/>
            <person name="Casacuberta J.M."/>
            <person name="Arus P."/>
        </authorList>
    </citation>
    <scope>NUCLEOTIDE SEQUENCE [LARGE SCALE GENOMIC DNA]</scope>
    <source>
        <strain evidence="3">cv. Texas</strain>
    </source>
</reference>
<dbReference type="Gramene" id="VVA32894">
    <property type="protein sequence ID" value="VVA32894"/>
    <property type="gene ID" value="Prudul26B028899"/>
</dbReference>
<name>A0A5E4FZQ7_PRUDU</name>